<organism evidence="2 3">
    <name type="scientific">Colletotrichum zoysiae</name>
    <dbReference type="NCBI Taxonomy" id="1216348"/>
    <lineage>
        <taxon>Eukaryota</taxon>
        <taxon>Fungi</taxon>
        <taxon>Dikarya</taxon>
        <taxon>Ascomycota</taxon>
        <taxon>Pezizomycotina</taxon>
        <taxon>Sordariomycetes</taxon>
        <taxon>Hypocreomycetidae</taxon>
        <taxon>Glomerellales</taxon>
        <taxon>Glomerellaceae</taxon>
        <taxon>Colletotrichum</taxon>
        <taxon>Colletotrichum graminicola species complex</taxon>
    </lineage>
</organism>
<evidence type="ECO:0000256" key="1">
    <source>
        <dbReference type="SAM" id="MobiDB-lite"/>
    </source>
</evidence>
<dbReference type="Proteomes" id="UP001232148">
    <property type="component" value="Unassembled WGS sequence"/>
</dbReference>
<dbReference type="EMBL" id="MU842884">
    <property type="protein sequence ID" value="KAK2028087.1"/>
    <property type="molecule type" value="Genomic_DNA"/>
</dbReference>
<keyword evidence="3" id="KW-1185">Reference proteome</keyword>
<reference evidence="2" key="1">
    <citation type="submission" date="2021-06" db="EMBL/GenBank/DDBJ databases">
        <title>Comparative genomics, transcriptomics and evolutionary studies reveal genomic signatures of adaptation to plant cell wall in hemibiotrophic fungi.</title>
        <authorList>
            <consortium name="DOE Joint Genome Institute"/>
            <person name="Baroncelli R."/>
            <person name="Diaz J.F."/>
            <person name="Benocci T."/>
            <person name="Peng M."/>
            <person name="Battaglia E."/>
            <person name="Haridas S."/>
            <person name="Andreopoulos W."/>
            <person name="Labutti K."/>
            <person name="Pangilinan J."/>
            <person name="Floch G.L."/>
            <person name="Makela M.R."/>
            <person name="Henrissat B."/>
            <person name="Grigoriev I.V."/>
            <person name="Crouch J.A."/>
            <person name="De Vries R.P."/>
            <person name="Sukno S.A."/>
            <person name="Thon M.R."/>
        </authorList>
    </citation>
    <scope>NUCLEOTIDE SEQUENCE</scope>
    <source>
        <strain evidence="2">MAFF235873</strain>
    </source>
</reference>
<evidence type="ECO:0000313" key="3">
    <source>
        <dbReference type="Proteomes" id="UP001232148"/>
    </source>
</evidence>
<accession>A0AAD9HHH0</accession>
<comment type="caution">
    <text evidence="2">The sequence shown here is derived from an EMBL/GenBank/DDBJ whole genome shotgun (WGS) entry which is preliminary data.</text>
</comment>
<dbReference type="AlphaFoldDB" id="A0AAD9HHH0"/>
<sequence length="160" mass="17674">MQYVCSYIHTSHFEQGHSLTYMIPSHFLLRAVTHSASITLTENQKKARNSAALPSTKQKPPRPALHDCGARKRGTSACAVSLCRYKADLLTTYYLEHVRDVVATQAHRLCLCQVGQSWNKRAMPTSTDGPSLAVARMAESIPSRARALSDRSSSLSLTSR</sequence>
<evidence type="ECO:0000313" key="2">
    <source>
        <dbReference type="EMBL" id="KAK2028087.1"/>
    </source>
</evidence>
<name>A0AAD9HHH0_9PEZI</name>
<gene>
    <name evidence="2" type="ORF">LX32DRAFT_414573</name>
</gene>
<protein>
    <submittedName>
        <fullName evidence="2">Uncharacterized protein</fullName>
    </submittedName>
</protein>
<proteinExistence type="predicted"/>
<feature type="region of interest" description="Disordered" evidence="1">
    <location>
        <begin position="42"/>
        <end position="68"/>
    </location>
</feature>